<dbReference type="Proteomes" id="UP000825729">
    <property type="component" value="Unassembled WGS sequence"/>
</dbReference>
<dbReference type="AlphaFoldDB" id="A0AAV7E2E5"/>
<organism evidence="1 2">
    <name type="scientific">Aristolochia fimbriata</name>
    <name type="common">White veined hardy Dutchman's pipe vine</name>
    <dbReference type="NCBI Taxonomy" id="158543"/>
    <lineage>
        <taxon>Eukaryota</taxon>
        <taxon>Viridiplantae</taxon>
        <taxon>Streptophyta</taxon>
        <taxon>Embryophyta</taxon>
        <taxon>Tracheophyta</taxon>
        <taxon>Spermatophyta</taxon>
        <taxon>Magnoliopsida</taxon>
        <taxon>Magnoliidae</taxon>
        <taxon>Piperales</taxon>
        <taxon>Aristolochiaceae</taxon>
        <taxon>Aristolochia</taxon>
    </lineage>
</organism>
<gene>
    <name evidence="1" type="ORF">H6P81_018258</name>
</gene>
<keyword evidence="2" id="KW-1185">Reference proteome</keyword>
<comment type="caution">
    <text evidence="1">The sequence shown here is derived from an EMBL/GenBank/DDBJ whole genome shotgun (WGS) entry which is preliminary data.</text>
</comment>
<protein>
    <submittedName>
        <fullName evidence="1">Uncharacterized protein</fullName>
    </submittedName>
</protein>
<accession>A0AAV7E2E5</accession>
<evidence type="ECO:0000313" key="2">
    <source>
        <dbReference type="Proteomes" id="UP000825729"/>
    </source>
</evidence>
<proteinExistence type="predicted"/>
<sequence>MEYEPRRRRARVLSSVATDLSRSLEVEGISSFRRTLRRQNRESGETLQNVKCDVEVRLVWPDQMAKFAELELDLQRLKILAGEISIRFSLRKHKGKSVSARECGFSSQVAFVKMRVLEFDRNRRNTSGALPVWFEMVQ</sequence>
<name>A0AAV7E2E5_ARIFI</name>
<evidence type="ECO:0000313" key="1">
    <source>
        <dbReference type="EMBL" id="KAG9442404.1"/>
    </source>
</evidence>
<reference evidence="1 2" key="1">
    <citation type="submission" date="2021-07" db="EMBL/GenBank/DDBJ databases">
        <title>The Aristolochia fimbriata genome: insights into angiosperm evolution, floral development and chemical biosynthesis.</title>
        <authorList>
            <person name="Jiao Y."/>
        </authorList>
    </citation>
    <scope>NUCLEOTIDE SEQUENCE [LARGE SCALE GENOMIC DNA]</scope>
    <source>
        <strain evidence="1">IBCAS-2021</strain>
        <tissue evidence="1">Leaf</tissue>
    </source>
</reference>
<dbReference type="EMBL" id="JAINDJ010000007">
    <property type="protein sequence ID" value="KAG9442404.1"/>
    <property type="molecule type" value="Genomic_DNA"/>
</dbReference>